<dbReference type="AlphaFoldDB" id="A0A7S1SDE4"/>
<evidence type="ECO:0000259" key="2">
    <source>
        <dbReference type="Pfam" id="PF00149"/>
    </source>
</evidence>
<dbReference type="PANTHER" id="PTHR12905:SF0">
    <property type="entry name" value="CALCINEURIN-LIKE PHOSPHOESTERASE DOMAIN-CONTAINING PROTEIN"/>
    <property type="match status" value="1"/>
</dbReference>
<dbReference type="InterPro" id="IPR051693">
    <property type="entry name" value="UPF0046_metallophosphoest"/>
</dbReference>
<proteinExistence type="predicted"/>
<dbReference type="InterPro" id="IPR004843">
    <property type="entry name" value="Calcineurin-like_PHP"/>
</dbReference>
<reference evidence="3" key="1">
    <citation type="submission" date="2021-01" db="EMBL/GenBank/DDBJ databases">
        <authorList>
            <person name="Corre E."/>
            <person name="Pelletier E."/>
            <person name="Niang G."/>
            <person name="Scheremetjew M."/>
            <person name="Finn R."/>
            <person name="Kale V."/>
            <person name="Holt S."/>
            <person name="Cochrane G."/>
            <person name="Meng A."/>
            <person name="Brown T."/>
            <person name="Cohen L."/>
        </authorList>
    </citation>
    <scope>NUCLEOTIDE SEQUENCE</scope>
    <source>
        <strain evidence="3">OF101</strain>
    </source>
</reference>
<name>A0A7S1SDE4_ALECA</name>
<dbReference type="Gene3D" id="3.60.21.10">
    <property type="match status" value="1"/>
</dbReference>
<feature type="signal peptide" evidence="1">
    <location>
        <begin position="1"/>
        <end position="19"/>
    </location>
</feature>
<dbReference type="GO" id="GO:0016787">
    <property type="term" value="F:hydrolase activity"/>
    <property type="evidence" value="ECO:0007669"/>
    <property type="project" value="InterPro"/>
</dbReference>
<dbReference type="PANTHER" id="PTHR12905">
    <property type="entry name" value="METALLOPHOSPHOESTERASE"/>
    <property type="match status" value="1"/>
</dbReference>
<organism evidence="3">
    <name type="scientific">Alexandrium catenella</name>
    <name type="common">Red tide dinoflagellate</name>
    <name type="synonym">Gonyaulax catenella</name>
    <dbReference type="NCBI Taxonomy" id="2925"/>
    <lineage>
        <taxon>Eukaryota</taxon>
        <taxon>Sar</taxon>
        <taxon>Alveolata</taxon>
        <taxon>Dinophyceae</taxon>
        <taxon>Gonyaulacales</taxon>
        <taxon>Pyrocystaceae</taxon>
        <taxon>Alexandrium</taxon>
    </lineage>
</organism>
<dbReference type="InterPro" id="IPR029052">
    <property type="entry name" value="Metallo-depent_PP-like"/>
</dbReference>
<sequence>MVRAPVALLAFALAKAALAEVAEPVEAALGQDDECRLGSPEACGLNALQLRGASERKTVTILHISDTHQLHRALDKSFPLPPADILLHTGDVSNMGTDAELADFNGWLGEIKDRYKHIVVITGNHDWIDPISKVGSGELAAADVLSPAFMQAKMPNAKVLTNSMVELEGLKIYGSGWAPWYGLTQPGDKERMEWSPARSEIYQAWSKGEPSPTHMYGDIPAGIDILMTHEPAWGFFDASWAEHWGSSKELRAHIERAKPKAHLFGHVHEQRGVWERSADGTYASGVEYEPAPGKPYKPRLPPPAGYPVQLVANTALENNPGIDRSVTGVRGIYHIVAPGRLITATAGAGGVTFAAAASEQHP</sequence>
<accession>A0A7S1SDE4</accession>
<evidence type="ECO:0000256" key="1">
    <source>
        <dbReference type="SAM" id="SignalP"/>
    </source>
</evidence>
<keyword evidence="1" id="KW-0732">Signal</keyword>
<dbReference type="SUPFAM" id="SSF56300">
    <property type="entry name" value="Metallo-dependent phosphatases"/>
    <property type="match status" value="1"/>
</dbReference>
<feature type="domain" description="Calcineurin-like phosphoesterase" evidence="2">
    <location>
        <begin position="60"/>
        <end position="269"/>
    </location>
</feature>
<evidence type="ECO:0000313" key="3">
    <source>
        <dbReference type="EMBL" id="CAD9191595.1"/>
    </source>
</evidence>
<dbReference type="EMBL" id="HBGE01114581">
    <property type="protein sequence ID" value="CAD9191595.1"/>
    <property type="molecule type" value="Transcribed_RNA"/>
</dbReference>
<protein>
    <recommendedName>
        <fullName evidence="2">Calcineurin-like phosphoesterase domain-containing protein</fullName>
    </recommendedName>
</protein>
<gene>
    <name evidence="3" type="ORF">ACAT0790_LOCUS68370</name>
</gene>
<feature type="chain" id="PRO_5031192203" description="Calcineurin-like phosphoesterase domain-containing protein" evidence="1">
    <location>
        <begin position="20"/>
        <end position="362"/>
    </location>
</feature>
<dbReference type="Pfam" id="PF00149">
    <property type="entry name" value="Metallophos"/>
    <property type="match status" value="1"/>
</dbReference>